<reference evidence="2" key="1">
    <citation type="journal article" date="2019" name="Int. J. Syst. Evol. Microbiol.">
        <title>The Global Catalogue of Microorganisms (GCM) 10K type strain sequencing project: providing services to taxonomists for standard genome sequencing and annotation.</title>
        <authorList>
            <consortium name="The Broad Institute Genomics Platform"/>
            <consortium name="The Broad Institute Genome Sequencing Center for Infectious Disease"/>
            <person name="Wu L."/>
            <person name="Ma J."/>
        </authorList>
    </citation>
    <scope>NUCLEOTIDE SEQUENCE [LARGE SCALE GENOMIC DNA]</scope>
    <source>
        <strain evidence="2">CGMCC 1.3240</strain>
    </source>
</reference>
<name>A0ABW0W754_9BACL</name>
<dbReference type="Proteomes" id="UP001596047">
    <property type="component" value="Unassembled WGS sequence"/>
</dbReference>
<sequence>MQFPAFDCIRIREGQSEQLAAWKPYESELSAETLAVSEFEIGPMCL</sequence>
<protein>
    <submittedName>
        <fullName evidence="1">Uncharacterized protein</fullName>
    </submittedName>
</protein>
<accession>A0ABW0W754</accession>
<keyword evidence="2" id="KW-1185">Reference proteome</keyword>
<dbReference type="EMBL" id="JBHSOW010000116">
    <property type="protein sequence ID" value="MFC5653132.1"/>
    <property type="molecule type" value="Genomic_DNA"/>
</dbReference>
<proteinExistence type="predicted"/>
<evidence type="ECO:0000313" key="1">
    <source>
        <dbReference type="EMBL" id="MFC5653132.1"/>
    </source>
</evidence>
<evidence type="ECO:0000313" key="2">
    <source>
        <dbReference type="Proteomes" id="UP001596047"/>
    </source>
</evidence>
<gene>
    <name evidence="1" type="ORF">ACFPYJ_29280</name>
</gene>
<dbReference type="RefSeq" id="WP_379191789.1">
    <property type="nucleotide sequence ID" value="NZ_JBHSOW010000116.1"/>
</dbReference>
<organism evidence="1 2">
    <name type="scientific">Paenibacillus solisilvae</name>
    <dbReference type="NCBI Taxonomy" id="2486751"/>
    <lineage>
        <taxon>Bacteria</taxon>
        <taxon>Bacillati</taxon>
        <taxon>Bacillota</taxon>
        <taxon>Bacilli</taxon>
        <taxon>Bacillales</taxon>
        <taxon>Paenibacillaceae</taxon>
        <taxon>Paenibacillus</taxon>
    </lineage>
</organism>
<comment type="caution">
    <text evidence="1">The sequence shown here is derived from an EMBL/GenBank/DDBJ whole genome shotgun (WGS) entry which is preliminary data.</text>
</comment>